<sequence length="46" mass="5583">MIKYCQSSSKIQLLVNEKSSYLSIQTIWNNHWNMVLESQYTFVWIQ</sequence>
<evidence type="ECO:0000313" key="2">
    <source>
        <dbReference type="Proteomes" id="UP000683925"/>
    </source>
</evidence>
<proteinExistence type="predicted"/>
<protein>
    <submittedName>
        <fullName evidence="1">Uncharacterized protein</fullName>
    </submittedName>
</protein>
<dbReference type="Proteomes" id="UP000683925">
    <property type="component" value="Unassembled WGS sequence"/>
</dbReference>
<comment type="caution">
    <text evidence="1">The sequence shown here is derived from an EMBL/GenBank/DDBJ whole genome shotgun (WGS) entry which is preliminary data.</text>
</comment>
<evidence type="ECO:0000313" key="1">
    <source>
        <dbReference type="EMBL" id="CAD8204244.1"/>
    </source>
</evidence>
<dbReference type="AlphaFoldDB" id="A0A8S1XX12"/>
<name>A0A8S1XX12_PAROT</name>
<organism evidence="1 2">
    <name type="scientific">Paramecium octaurelia</name>
    <dbReference type="NCBI Taxonomy" id="43137"/>
    <lineage>
        <taxon>Eukaryota</taxon>
        <taxon>Sar</taxon>
        <taxon>Alveolata</taxon>
        <taxon>Ciliophora</taxon>
        <taxon>Intramacronucleata</taxon>
        <taxon>Oligohymenophorea</taxon>
        <taxon>Peniculida</taxon>
        <taxon>Parameciidae</taxon>
        <taxon>Paramecium</taxon>
    </lineage>
</organism>
<keyword evidence="2" id="KW-1185">Reference proteome</keyword>
<gene>
    <name evidence="1" type="ORF">POCTA_138.1.T1320045</name>
</gene>
<reference evidence="1" key="1">
    <citation type="submission" date="2021-01" db="EMBL/GenBank/DDBJ databases">
        <authorList>
            <consortium name="Genoscope - CEA"/>
            <person name="William W."/>
        </authorList>
    </citation>
    <scope>NUCLEOTIDE SEQUENCE</scope>
</reference>
<dbReference type="EMBL" id="CAJJDP010000133">
    <property type="protein sequence ID" value="CAD8204244.1"/>
    <property type="molecule type" value="Genomic_DNA"/>
</dbReference>
<accession>A0A8S1XX12</accession>